<evidence type="ECO:0000313" key="3">
    <source>
        <dbReference type="Proteomes" id="UP000507470"/>
    </source>
</evidence>
<evidence type="ECO:0000313" key="2">
    <source>
        <dbReference type="EMBL" id="CAC5387152.1"/>
    </source>
</evidence>
<dbReference type="AlphaFoldDB" id="A0A6J8BU14"/>
<accession>A0A6J8BU14</accession>
<feature type="transmembrane region" description="Helical" evidence="1">
    <location>
        <begin position="6"/>
        <end position="27"/>
    </location>
</feature>
<protein>
    <submittedName>
        <fullName evidence="2">Uncharacterized protein</fullName>
    </submittedName>
</protein>
<evidence type="ECO:0000256" key="1">
    <source>
        <dbReference type="SAM" id="Phobius"/>
    </source>
</evidence>
<keyword evidence="1" id="KW-0472">Membrane</keyword>
<organism evidence="2 3">
    <name type="scientific">Mytilus coruscus</name>
    <name type="common">Sea mussel</name>
    <dbReference type="NCBI Taxonomy" id="42192"/>
    <lineage>
        <taxon>Eukaryota</taxon>
        <taxon>Metazoa</taxon>
        <taxon>Spiralia</taxon>
        <taxon>Lophotrochozoa</taxon>
        <taxon>Mollusca</taxon>
        <taxon>Bivalvia</taxon>
        <taxon>Autobranchia</taxon>
        <taxon>Pteriomorphia</taxon>
        <taxon>Mytilida</taxon>
        <taxon>Mytiloidea</taxon>
        <taxon>Mytilidae</taxon>
        <taxon>Mytilinae</taxon>
        <taxon>Mytilus</taxon>
    </lineage>
</organism>
<dbReference type="Proteomes" id="UP000507470">
    <property type="component" value="Unassembled WGS sequence"/>
</dbReference>
<keyword evidence="3" id="KW-1185">Reference proteome</keyword>
<reference evidence="2 3" key="1">
    <citation type="submission" date="2020-06" db="EMBL/GenBank/DDBJ databases">
        <authorList>
            <person name="Li R."/>
            <person name="Bekaert M."/>
        </authorList>
    </citation>
    <scope>NUCLEOTIDE SEQUENCE [LARGE SCALE GENOMIC DNA]</scope>
    <source>
        <strain evidence="3">wild</strain>
    </source>
</reference>
<dbReference type="EMBL" id="CACVKT020003976">
    <property type="protein sequence ID" value="CAC5387152.1"/>
    <property type="molecule type" value="Genomic_DNA"/>
</dbReference>
<sequence length="167" mass="19299">MDEIVLPALMVIFTILAVLLFVIPTLVRHTNVKLKNVEGLRIRVLDISTREERQRDSSLGNEDNNTNIYGLKLVEEKLKAMGYKKPTPGTFSKYQTEDRMIKTERMKKTRIMQELTRIGGKLQNHEKEPVECLFILKNKATNKFKYVGFLDICDNFKNGIDTTGFED</sequence>
<dbReference type="OrthoDB" id="6122130at2759"/>
<keyword evidence="1" id="KW-0812">Transmembrane</keyword>
<proteinExistence type="predicted"/>
<name>A0A6J8BU14_MYTCO</name>
<gene>
    <name evidence="2" type="ORF">MCOR_22518</name>
</gene>
<keyword evidence="1" id="KW-1133">Transmembrane helix</keyword>